<dbReference type="Proteomes" id="UP000679690">
    <property type="component" value="Unassembled WGS sequence"/>
</dbReference>
<evidence type="ECO:0000313" key="2">
    <source>
        <dbReference type="Proteomes" id="UP000679690"/>
    </source>
</evidence>
<comment type="caution">
    <text evidence="1">The sequence shown here is derived from an EMBL/GenBank/DDBJ whole genome shotgun (WGS) entry which is preliminary data.</text>
</comment>
<proteinExistence type="predicted"/>
<dbReference type="RefSeq" id="WP_208467192.1">
    <property type="nucleotide sequence ID" value="NZ_JAGFNS010000006.1"/>
</dbReference>
<dbReference type="EMBL" id="JAGFNS010000006">
    <property type="protein sequence ID" value="MBO3737986.1"/>
    <property type="molecule type" value="Genomic_DNA"/>
</dbReference>
<organism evidence="1 2">
    <name type="scientific">Actinoplanes flavus</name>
    <dbReference type="NCBI Taxonomy" id="2820290"/>
    <lineage>
        <taxon>Bacteria</taxon>
        <taxon>Bacillati</taxon>
        <taxon>Actinomycetota</taxon>
        <taxon>Actinomycetes</taxon>
        <taxon>Micromonosporales</taxon>
        <taxon>Micromonosporaceae</taxon>
        <taxon>Actinoplanes</taxon>
    </lineage>
</organism>
<gene>
    <name evidence="1" type="ORF">J5X75_10675</name>
</gene>
<evidence type="ECO:0000313" key="1">
    <source>
        <dbReference type="EMBL" id="MBO3737986.1"/>
    </source>
</evidence>
<accession>A0ABS3UIF1</accession>
<reference evidence="1 2" key="1">
    <citation type="submission" date="2021-03" db="EMBL/GenBank/DDBJ databases">
        <title>Actinoplanes flavus sp. nov., a novel actinomycete isolated from Coconut Palm rhizosphere soil.</title>
        <authorList>
            <person name="Luo X."/>
        </authorList>
    </citation>
    <scope>NUCLEOTIDE SEQUENCE [LARGE SCALE GENOMIC DNA]</scope>
    <source>
        <strain evidence="1 2">NEAU-H7</strain>
    </source>
</reference>
<protein>
    <submittedName>
        <fullName evidence="1">Uncharacterized protein</fullName>
    </submittedName>
</protein>
<name>A0ABS3UIF1_9ACTN</name>
<keyword evidence="2" id="KW-1185">Reference proteome</keyword>
<sequence>MTTSSSAWHLNNFVALPGSGLQSPLRAMVRLWTEPSIEAYQRYVEIATAEAPEWAEHIQMNCAAVVLERMAANPIEPSVAAELLERLRKSFSGRLGNGFIQCGLSHLGRDSAADPRLAEILSSTLHRFPVMHDAVPAADALARLHELGLPVPVMVDFRKPGLFDIFLDLIADERPDLVQRIAPLRPKNE</sequence>